<gene>
    <name evidence="2" type="ORF">LNP07_04970</name>
</gene>
<sequence>MDKFSKVSVTLLSALAISPIFSNVHTVKADNNVKYVKEKTYTLKKLTNRLAKAGYVYKLASFKSDDIRDINGKTLSSNTLKNLRKANPDFKVNRITIYSGVTASQHVDLISKNHQYQVQTDYLNGAYNKNVNLKALKPIVKMELNMINKNEKQNLGVDSFNQLRKLVDNVSDKHAKKIALQSYDELKTYDKNKNETIPTLLLGQGIY</sequence>
<protein>
    <submittedName>
        <fullName evidence="2">Uncharacterized protein</fullName>
    </submittedName>
</protein>
<evidence type="ECO:0000256" key="1">
    <source>
        <dbReference type="SAM" id="SignalP"/>
    </source>
</evidence>
<feature type="chain" id="PRO_5047253805" evidence="1">
    <location>
        <begin position="23"/>
        <end position="207"/>
    </location>
</feature>
<keyword evidence="3" id="KW-1185">Reference proteome</keyword>
<evidence type="ECO:0000313" key="2">
    <source>
        <dbReference type="EMBL" id="MCK8624865.1"/>
    </source>
</evidence>
<dbReference type="Proteomes" id="UP001522905">
    <property type="component" value="Unassembled WGS sequence"/>
</dbReference>
<evidence type="ECO:0000313" key="3">
    <source>
        <dbReference type="Proteomes" id="UP001522905"/>
    </source>
</evidence>
<accession>A0ABT0I2C1</accession>
<organism evidence="2 3">
    <name type="scientific">Apilactobacillus xinyiensis</name>
    <dbReference type="NCBI Taxonomy" id="2841032"/>
    <lineage>
        <taxon>Bacteria</taxon>
        <taxon>Bacillati</taxon>
        <taxon>Bacillota</taxon>
        <taxon>Bacilli</taxon>
        <taxon>Lactobacillales</taxon>
        <taxon>Lactobacillaceae</taxon>
        <taxon>Apilactobacillus</taxon>
    </lineage>
</organism>
<comment type="caution">
    <text evidence="2">The sequence shown here is derived from an EMBL/GenBank/DDBJ whole genome shotgun (WGS) entry which is preliminary data.</text>
</comment>
<reference evidence="2 3" key="1">
    <citation type="submission" date="2021-11" db="EMBL/GenBank/DDBJ databases">
        <title>Comparative genomics of bee honey and flower isolates.</title>
        <authorList>
            <person name="Bechtner J.D."/>
            <person name="Gallus M.K."/>
            <person name="Ehrmann M."/>
        </authorList>
    </citation>
    <scope>NUCLEOTIDE SEQUENCE [LARGE SCALE GENOMIC DNA]</scope>
    <source>
        <strain evidence="2 3">M161</strain>
    </source>
</reference>
<dbReference type="EMBL" id="JAJIAO010000004">
    <property type="protein sequence ID" value="MCK8624865.1"/>
    <property type="molecule type" value="Genomic_DNA"/>
</dbReference>
<keyword evidence="1" id="KW-0732">Signal</keyword>
<dbReference type="RefSeq" id="WP_248601752.1">
    <property type="nucleotide sequence ID" value="NZ_CAXMLZ010000002.1"/>
</dbReference>
<proteinExistence type="predicted"/>
<feature type="signal peptide" evidence="1">
    <location>
        <begin position="1"/>
        <end position="22"/>
    </location>
</feature>
<name>A0ABT0I2C1_9LACO</name>